<reference evidence="1 2" key="1">
    <citation type="journal article" date="2015" name="Nature">
        <title>rRNA introns, odd ribosomes, and small enigmatic genomes across a large radiation of phyla.</title>
        <authorList>
            <person name="Brown C.T."/>
            <person name="Hug L.A."/>
            <person name="Thomas B.C."/>
            <person name="Sharon I."/>
            <person name="Castelle C.J."/>
            <person name="Singh A."/>
            <person name="Wilkins M.J."/>
            <person name="Williams K.H."/>
            <person name="Banfield J.F."/>
        </authorList>
    </citation>
    <scope>NUCLEOTIDE SEQUENCE [LARGE SCALE GENOMIC DNA]</scope>
</reference>
<organism evidence="1 2">
    <name type="scientific">Candidatus Uhrbacteria bacterium GW2011_GWC2_41_11</name>
    <dbReference type="NCBI Taxonomy" id="1618985"/>
    <lineage>
        <taxon>Bacteria</taxon>
        <taxon>Candidatus Uhriibacteriota</taxon>
    </lineage>
</organism>
<dbReference type="AlphaFoldDB" id="A0A0G0XI64"/>
<accession>A0A0G0XI64</accession>
<evidence type="ECO:0000313" key="2">
    <source>
        <dbReference type="Proteomes" id="UP000034616"/>
    </source>
</evidence>
<dbReference type="Proteomes" id="UP000034616">
    <property type="component" value="Unassembled WGS sequence"/>
</dbReference>
<dbReference type="EMBL" id="LCAH01000003">
    <property type="protein sequence ID" value="KKR87387.1"/>
    <property type="molecule type" value="Genomic_DNA"/>
</dbReference>
<sequence length="88" mass="9956">MATVIEGPQEWSTVIRCAHPVCGFGLHRVEGCFSLIRITLADIKHSTDYEGDTTFWVDCPCCGQRLYPEWQIGKGPLNNSMKINRKTK</sequence>
<name>A0A0G0XI64_9BACT</name>
<gene>
    <name evidence="1" type="ORF">UU35_C0003G0013</name>
</gene>
<evidence type="ECO:0000313" key="1">
    <source>
        <dbReference type="EMBL" id="KKR87387.1"/>
    </source>
</evidence>
<proteinExistence type="predicted"/>
<comment type="caution">
    <text evidence="1">The sequence shown here is derived from an EMBL/GenBank/DDBJ whole genome shotgun (WGS) entry which is preliminary data.</text>
</comment>
<protein>
    <submittedName>
        <fullName evidence="1">Uncharacterized protein</fullName>
    </submittedName>
</protein>